<keyword evidence="3" id="KW-1185">Reference proteome</keyword>
<dbReference type="Proteomes" id="UP000308705">
    <property type="component" value="Unassembled WGS sequence"/>
</dbReference>
<feature type="region of interest" description="Disordered" evidence="1">
    <location>
        <begin position="1"/>
        <end position="76"/>
    </location>
</feature>
<evidence type="ECO:0000313" key="2">
    <source>
        <dbReference type="EMBL" id="TKK90194.1"/>
    </source>
</evidence>
<dbReference type="RefSeq" id="WP_137246233.1">
    <property type="nucleotide sequence ID" value="NZ_SZQA01000004.1"/>
</dbReference>
<evidence type="ECO:0000256" key="1">
    <source>
        <dbReference type="SAM" id="MobiDB-lite"/>
    </source>
</evidence>
<protein>
    <submittedName>
        <fullName evidence="2">Uncharacterized protein</fullName>
    </submittedName>
</protein>
<organism evidence="2 3">
    <name type="scientific">Herbidospora galbida</name>
    <dbReference type="NCBI Taxonomy" id="2575442"/>
    <lineage>
        <taxon>Bacteria</taxon>
        <taxon>Bacillati</taxon>
        <taxon>Actinomycetota</taxon>
        <taxon>Actinomycetes</taxon>
        <taxon>Streptosporangiales</taxon>
        <taxon>Streptosporangiaceae</taxon>
        <taxon>Herbidospora</taxon>
    </lineage>
</organism>
<feature type="compositionally biased region" description="Basic residues" evidence="1">
    <location>
        <begin position="1"/>
        <end position="16"/>
    </location>
</feature>
<comment type="caution">
    <text evidence="2">The sequence shown here is derived from an EMBL/GenBank/DDBJ whole genome shotgun (WGS) entry which is preliminary data.</text>
</comment>
<feature type="compositionally biased region" description="Low complexity" evidence="1">
    <location>
        <begin position="47"/>
        <end position="76"/>
    </location>
</feature>
<proteinExistence type="predicted"/>
<gene>
    <name evidence="2" type="ORF">FDA94_07200</name>
</gene>
<dbReference type="OrthoDB" id="3544354at2"/>
<evidence type="ECO:0000313" key="3">
    <source>
        <dbReference type="Proteomes" id="UP000308705"/>
    </source>
</evidence>
<dbReference type="AlphaFoldDB" id="A0A4U3MNE2"/>
<feature type="compositionally biased region" description="Basic and acidic residues" evidence="1">
    <location>
        <begin position="17"/>
        <end position="40"/>
    </location>
</feature>
<dbReference type="EMBL" id="SZQA01000004">
    <property type="protein sequence ID" value="TKK90194.1"/>
    <property type="molecule type" value="Genomic_DNA"/>
</dbReference>
<reference evidence="2 3" key="1">
    <citation type="submission" date="2019-04" db="EMBL/GenBank/DDBJ databases">
        <title>Herbidospora sp. NEAU-GS14.nov., a novel actinomycete isolated from soil.</title>
        <authorList>
            <person name="Han L."/>
        </authorList>
    </citation>
    <scope>NUCLEOTIDE SEQUENCE [LARGE SCALE GENOMIC DNA]</scope>
    <source>
        <strain evidence="2 3">NEAU-GS14</strain>
    </source>
</reference>
<name>A0A4U3MNE2_9ACTN</name>
<sequence>MPQKRQPKVSGKAKRATIKDQRAAKQDKREGGDNRPEREGMGGGSMGNRVSGGESRQPGHSSQQQHQQRQGGQQHH</sequence>
<accession>A0A4U3MNE2</accession>